<evidence type="ECO:0000256" key="3">
    <source>
        <dbReference type="ARBA" id="ARBA00022729"/>
    </source>
</evidence>
<reference evidence="5 6" key="1">
    <citation type="submission" date="2020-01" db="EMBL/GenBank/DDBJ databases">
        <title>Jiella pacifica sp. nov.</title>
        <authorList>
            <person name="Xue Z."/>
            <person name="Zhu S."/>
            <person name="Chen J."/>
            <person name="Yang J."/>
        </authorList>
    </citation>
    <scope>NUCLEOTIDE SEQUENCE [LARGE SCALE GENOMIC DNA]</scope>
    <source>
        <strain evidence="5 6">40Bstr34</strain>
    </source>
</reference>
<dbReference type="EMBL" id="JAAAMG010000031">
    <property type="protein sequence ID" value="NDW07517.1"/>
    <property type="molecule type" value="Genomic_DNA"/>
</dbReference>
<dbReference type="Gene3D" id="3.40.190.10">
    <property type="entry name" value="Periplasmic binding protein-like II"/>
    <property type="match status" value="2"/>
</dbReference>
<evidence type="ECO:0000313" key="5">
    <source>
        <dbReference type="EMBL" id="NDW07517.1"/>
    </source>
</evidence>
<dbReference type="AlphaFoldDB" id="A0A6N9T7W5"/>
<organism evidence="5 6">
    <name type="scientific">Jiella pacifica</name>
    <dbReference type="NCBI Taxonomy" id="2696469"/>
    <lineage>
        <taxon>Bacteria</taxon>
        <taxon>Pseudomonadati</taxon>
        <taxon>Pseudomonadota</taxon>
        <taxon>Alphaproteobacteria</taxon>
        <taxon>Hyphomicrobiales</taxon>
        <taxon>Aurantimonadaceae</taxon>
        <taxon>Jiella</taxon>
    </lineage>
</organism>
<feature type="domain" description="SsuA/THI5-like" evidence="4">
    <location>
        <begin position="59"/>
        <end position="261"/>
    </location>
</feature>
<dbReference type="SUPFAM" id="SSF53850">
    <property type="entry name" value="Periplasmic binding protein-like II"/>
    <property type="match status" value="1"/>
</dbReference>
<comment type="caution">
    <text evidence="5">The sequence shown here is derived from an EMBL/GenBank/DDBJ whole genome shotgun (WGS) entry which is preliminary data.</text>
</comment>
<evidence type="ECO:0000259" key="4">
    <source>
        <dbReference type="Pfam" id="PF09084"/>
    </source>
</evidence>
<dbReference type="GO" id="GO:0042597">
    <property type="term" value="C:periplasmic space"/>
    <property type="evidence" value="ECO:0007669"/>
    <property type="project" value="UniProtKB-SubCell"/>
</dbReference>
<dbReference type="PANTHER" id="PTHR30024">
    <property type="entry name" value="ALIPHATIC SULFONATES-BINDING PROTEIN-RELATED"/>
    <property type="match status" value="1"/>
</dbReference>
<dbReference type="RefSeq" id="WP_163465974.1">
    <property type="nucleotide sequence ID" value="NZ_JAAAMG010000031.1"/>
</dbReference>
<accession>A0A6N9T7W5</accession>
<dbReference type="Proteomes" id="UP000469011">
    <property type="component" value="Unassembled WGS sequence"/>
</dbReference>
<keyword evidence="3" id="KW-0732">Signal</keyword>
<name>A0A6N9T7W5_9HYPH</name>
<evidence type="ECO:0000256" key="2">
    <source>
        <dbReference type="ARBA" id="ARBA00010742"/>
    </source>
</evidence>
<proteinExistence type="inferred from homology"/>
<dbReference type="Pfam" id="PF09084">
    <property type="entry name" value="NMT1"/>
    <property type="match status" value="1"/>
</dbReference>
<gene>
    <name evidence="5" type="ORF">GTK09_24185</name>
</gene>
<comment type="similarity">
    <text evidence="2">Belongs to the bacterial solute-binding protein SsuA/TauA family.</text>
</comment>
<keyword evidence="6" id="KW-1185">Reference proteome</keyword>
<comment type="subcellular location">
    <subcellularLocation>
        <location evidence="1">Periplasm</location>
    </subcellularLocation>
</comment>
<protein>
    <submittedName>
        <fullName evidence="5">ABC transporter substrate-binding protein</fullName>
    </submittedName>
</protein>
<dbReference type="InterPro" id="IPR015168">
    <property type="entry name" value="SsuA/THI5"/>
</dbReference>
<evidence type="ECO:0000256" key="1">
    <source>
        <dbReference type="ARBA" id="ARBA00004418"/>
    </source>
</evidence>
<sequence length="333" mass="35045">MTKRTSKNSGRIVSAWTGAALVGSVMVGFGLPGAANAADMVRIGLATKTWFPTVVAHRAEDQGYFKDEGIEAELTVYQSGAEAVTAMVAGAADIIGSSSSVTASSRAKGVDAKLIGMLGSGNYGWQLMVLPNSPITEAKQVEGENVGITSAGSLSDMLARWTMSDQSITFESIPLGGGGLLPNLISENVSAAVVYSPLSYDVLTKGDARAILDYGTAMPEHLNSGWATTGAFIEEKPELVQKATNALYRGVAYLQDNKDAAIKIIADLNNISPEVAEMEWKNVFLKLSRTGEMNADLAATAMDLAKLTGIEDMPQADEIWTDAFTPAVISPAK</sequence>
<evidence type="ECO:0000313" key="6">
    <source>
        <dbReference type="Proteomes" id="UP000469011"/>
    </source>
</evidence>
<dbReference type="PANTHER" id="PTHR30024:SF47">
    <property type="entry name" value="TAURINE-BINDING PERIPLASMIC PROTEIN"/>
    <property type="match status" value="1"/>
</dbReference>